<dbReference type="EMBL" id="HBEM01032018">
    <property type="protein sequence ID" value="CAD8462889.1"/>
    <property type="molecule type" value="Transcribed_RNA"/>
</dbReference>
<feature type="compositionally biased region" description="Low complexity" evidence="1">
    <location>
        <begin position="266"/>
        <end position="279"/>
    </location>
</feature>
<keyword evidence="2" id="KW-0812">Transmembrane</keyword>
<evidence type="ECO:0000256" key="1">
    <source>
        <dbReference type="SAM" id="MobiDB-lite"/>
    </source>
</evidence>
<protein>
    <submittedName>
        <fullName evidence="3">Uncharacterized protein</fullName>
    </submittedName>
</protein>
<feature type="compositionally biased region" description="Basic and acidic residues" evidence="1">
    <location>
        <begin position="280"/>
        <end position="295"/>
    </location>
</feature>
<feature type="region of interest" description="Disordered" evidence="1">
    <location>
        <begin position="265"/>
        <end position="322"/>
    </location>
</feature>
<keyword evidence="2" id="KW-1133">Transmembrane helix</keyword>
<gene>
    <name evidence="3" type="ORF">LAMO00422_LOCUS21849</name>
</gene>
<accession>A0A7S0DS30</accession>
<feature type="compositionally biased region" description="Acidic residues" evidence="1">
    <location>
        <begin position="404"/>
        <end position="414"/>
    </location>
</feature>
<organism evidence="3">
    <name type="scientific">Amorphochlora amoebiformis</name>
    <dbReference type="NCBI Taxonomy" id="1561963"/>
    <lineage>
        <taxon>Eukaryota</taxon>
        <taxon>Sar</taxon>
        <taxon>Rhizaria</taxon>
        <taxon>Cercozoa</taxon>
        <taxon>Chlorarachniophyceae</taxon>
        <taxon>Amorphochlora</taxon>
    </lineage>
</organism>
<feature type="region of interest" description="Disordered" evidence="1">
    <location>
        <begin position="388"/>
        <end position="423"/>
    </location>
</feature>
<sequence length="423" mass="47233">MMIEALSNGGGWQRSSTCNRPTWTFSFCATVRSLGLVLIGLAVGYALWMGPKPCRGLASGLRSGSNAVRSVGSLGKDGTRRSFAPFGSGQGLPLHGLLPLKTHADNAYQTRHTFPRSRNPLSWEHPLTLLTYSRLANHRPRAHQQEQSEPSTAARKMPTVIARWCFDVKYGSKLGALNLVHEWIQHIGSKAGLHEENVRVLSGSIGLKESRVEMEVELPNLGDLEKFWFSIPREQHQDWSQRMADFVVDGSPEWQVLRRVPVRPMSKSSESVSTSQSVSEKQDRDKLDAQLKEWDQSFSEETGIRRSRSPSGSGLAPKGLHQDQLDVDEGYLSSVNLNSGERRIIYDMDGNPIKLNKADSIPALAPENSVTFGNYTFIMPEDYKPFVPPSPDEVFPREKFGSDLFDEPDLDDQDYLPKPPRSS</sequence>
<evidence type="ECO:0000256" key="2">
    <source>
        <dbReference type="SAM" id="Phobius"/>
    </source>
</evidence>
<feature type="transmembrane region" description="Helical" evidence="2">
    <location>
        <begin position="23"/>
        <end position="48"/>
    </location>
</feature>
<proteinExistence type="predicted"/>
<keyword evidence="2" id="KW-0472">Membrane</keyword>
<evidence type="ECO:0000313" key="3">
    <source>
        <dbReference type="EMBL" id="CAD8462889.1"/>
    </source>
</evidence>
<dbReference type="AlphaFoldDB" id="A0A7S0DS30"/>
<reference evidence="3" key="1">
    <citation type="submission" date="2021-01" db="EMBL/GenBank/DDBJ databases">
        <authorList>
            <person name="Corre E."/>
            <person name="Pelletier E."/>
            <person name="Niang G."/>
            <person name="Scheremetjew M."/>
            <person name="Finn R."/>
            <person name="Kale V."/>
            <person name="Holt S."/>
            <person name="Cochrane G."/>
            <person name="Meng A."/>
            <person name="Brown T."/>
            <person name="Cohen L."/>
        </authorList>
    </citation>
    <scope>NUCLEOTIDE SEQUENCE</scope>
    <source>
        <strain evidence="3">CCMP2058</strain>
    </source>
</reference>
<name>A0A7S0DS30_9EUKA</name>